<dbReference type="Pfam" id="PF00034">
    <property type="entry name" value="Cytochrom_C"/>
    <property type="match status" value="1"/>
</dbReference>
<keyword evidence="2" id="KW-0813">Transport</keyword>
<accession>A0ABZ0I0X2</accession>
<evidence type="ECO:0000313" key="11">
    <source>
        <dbReference type="Proteomes" id="UP001626537"/>
    </source>
</evidence>
<dbReference type="SUPFAM" id="SSF46626">
    <property type="entry name" value="Cytochrome c"/>
    <property type="match status" value="1"/>
</dbReference>
<keyword evidence="6 8" id="KW-0408">Iron</keyword>
<evidence type="ECO:0000313" key="10">
    <source>
        <dbReference type="EMBL" id="WOJ92459.1"/>
    </source>
</evidence>
<keyword evidence="4 8" id="KW-0479">Metal-binding</keyword>
<proteinExistence type="predicted"/>
<dbReference type="EMBL" id="CP136864">
    <property type="protein sequence ID" value="WOJ92459.1"/>
    <property type="molecule type" value="Genomic_DNA"/>
</dbReference>
<sequence length="110" mass="11682">MRKPQMPPVLALTEAAQKQATERARDTKIDVQQLLAMNACPGCHAVDRKIVGPSFTEVAAKYTGTEEAAKPLAASIKSGGTGKWRAMAMPPMAGLSDVEALALAEYVLNQ</sequence>
<dbReference type="PROSITE" id="PS51007">
    <property type="entry name" value="CYTC"/>
    <property type="match status" value="1"/>
</dbReference>
<organism evidence="10 11">
    <name type="scientific">Congregibacter variabilis</name>
    <dbReference type="NCBI Taxonomy" id="3081200"/>
    <lineage>
        <taxon>Bacteria</taxon>
        <taxon>Pseudomonadati</taxon>
        <taxon>Pseudomonadota</taxon>
        <taxon>Gammaproteobacteria</taxon>
        <taxon>Cellvibrionales</taxon>
        <taxon>Halieaceae</taxon>
        <taxon>Congregibacter</taxon>
    </lineage>
</organism>
<keyword evidence="11" id="KW-1185">Reference proteome</keyword>
<keyword evidence="5" id="KW-0249">Electron transport</keyword>
<keyword evidence="3 8" id="KW-0349">Heme</keyword>
<name>A0ABZ0I0X2_9GAMM</name>
<protein>
    <recommendedName>
        <fullName evidence="1">Cytochrome c-551</fullName>
    </recommendedName>
    <alternativeName>
        <fullName evidence="7">Cytochrome c551</fullName>
    </alternativeName>
</protein>
<evidence type="ECO:0000256" key="2">
    <source>
        <dbReference type="ARBA" id="ARBA00022448"/>
    </source>
</evidence>
<evidence type="ECO:0000256" key="1">
    <source>
        <dbReference type="ARBA" id="ARBA00021020"/>
    </source>
</evidence>
<dbReference type="RefSeq" id="WP_407347055.1">
    <property type="nucleotide sequence ID" value="NZ_CP136864.1"/>
</dbReference>
<evidence type="ECO:0000256" key="4">
    <source>
        <dbReference type="ARBA" id="ARBA00022723"/>
    </source>
</evidence>
<evidence type="ECO:0000256" key="5">
    <source>
        <dbReference type="ARBA" id="ARBA00022982"/>
    </source>
</evidence>
<dbReference type="InterPro" id="IPR009056">
    <property type="entry name" value="Cyt_c-like_dom"/>
</dbReference>
<reference evidence="10 11" key="1">
    <citation type="submission" date="2023-10" db="EMBL/GenBank/DDBJ databases">
        <title>Two novel species belonging to the OM43/NOR5 clade.</title>
        <authorList>
            <person name="Park M."/>
        </authorList>
    </citation>
    <scope>NUCLEOTIDE SEQUENCE [LARGE SCALE GENOMIC DNA]</scope>
    <source>
        <strain evidence="10 11">IMCC43200</strain>
    </source>
</reference>
<gene>
    <name evidence="10" type="ORF">R0135_11770</name>
</gene>
<evidence type="ECO:0000256" key="3">
    <source>
        <dbReference type="ARBA" id="ARBA00022617"/>
    </source>
</evidence>
<dbReference type="InterPro" id="IPR036909">
    <property type="entry name" value="Cyt_c-like_dom_sf"/>
</dbReference>
<dbReference type="PRINTS" id="PR00606">
    <property type="entry name" value="CYTCHROMECID"/>
</dbReference>
<evidence type="ECO:0000259" key="9">
    <source>
        <dbReference type="PROSITE" id="PS51007"/>
    </source>
</evidence>
<dbReference type="Gene3D" id="1.10.760.10">
    <property type="entry name" value="Cytochrome c-like domain"/>
    <property type="match status" value="1"/>
</dbReference>
<dbReference type="InterPro" id="IPR002324">
    <property type="entry name" value="Cyt_c_ID"/>
</dbReference>
<dbReference type="Proteomes" id="UP001626537">
    <property type="component" value="Chromosome"/>
</dbReference>
<evidence type="ECO:0000256" key="6">
    <source>
        <dbReference type="ARBA" id="ARBA00023004"/>
    </source>
</evidence>
<evidence type="ECO:0000256" key="7">
    <source>
        <dbReference type="ARBA" id="ARBA00031244"/>
    </source>
</evidence>
<evidence type="ECO:0000256" key="8">
    <source>
        <dbReference type="PROSITE-ProRule" id="PRU00433"/>
    </source>
</evidence>
<feature type="domain" description="Cytochrome c" evidence="9">
    <location>
        <begin position="26"/>
        <end position="110"/>
    </location>
</feature>